<dbReference type="Gramene" id="KXG36201">
    <property type="protein sequence ID" value="KXG36201"/>
    <property type="gene ID" value="SORBI_3002G299700"/>
</dbReference>
<dbReference type="EMBL" id="CM000761">
    <property type="protein sequence ID" value="KXG36201.1"/>
    <property type="molecule type" value="Genomic_DNA"/>
</dbReference>
<keyword evidence="6" id="KW-1185">Reference proteome</keyword>
<dbReference type="Proteomes" id="UP000000768">
    <property type="component" value="Chromosome 2"/>
</dbReference>
<feature type="compositionally biased region" description="Basic and acidic residues" evidence="3">
    <location>
        <begin position="39"/>
        <end position="49"/>
    </location>
</feature>
<sequence>MDPEDTTPPVPSQGDAETTPPPVLEVAAGEGSLASGGEEAERAHEEKEELAREVMELGLQNEYLRSQITSAQPVGDADERLELVRGLKEQVERLNREAQEQRLTREATEKALEHVNVAYAEADGKVQELTAKLAQAEQKMEKELKERDDKYVELDTKFQRLHKRAKQRIQDIQKEKDDLEARFNEVNQKAEQAASLQLAAQQDLERARQQASEALRSMDAERQQLRTVNSKLRANLDETRLALEARNNSLEKLQQSVLEKEQLLEKVQGSLQSAEDKRMAIVSEFTAKHQKQIESLQAQLAEVSAERMKASETIQSLQAVLTEKDSEIAEIEAASTGEAARLRAALEEVKGELAHLKDEHEKERQSWEATCESLRSKLEASENACLRSEKESAKVKSQLELELSARNQLLQTKDSDLMAAKHEISRLESEFSAYKVRAHALLQKKDAELTAAKSSDLIKEHEEAIREAEKEVAAALAERDKAIDDLQKAESRHGDEVEARDMALADAEKKLKDVMKKLDSVTSNFISEKESWEKNLSNVEESWRLKCESLKAQSNGHVDDELQKNLGELTLKYEKLKEEHQSFRDIADRMIEDKEREIAKLLKENRDLHQSLDARPAVSNNDYQSQGPVKETMSVELAEQQILLLARQQAQREEELAQSQRHILALQQEIEELERENRLHDQQEAMLKTELRNMERSQKREGIDMTYLKNVILKLLETGEVGALLPVVGTLLQFSPDELKKCQQGVLSSVASSQAAAVSDGTTTPNSFFARFSF</sequence>
<dbReference type="InterPro" id="IPR000237">
    <property type="entry name" value="GRIP_dom"/>
</dbReference>
<evidence type="ECO:0000313" key="6">
    <source>
        <dbReference type="Proteomes" id="UP000000768"/>
    </source>
</evidence>
<keyword evidence="1 2" id="KW-0175">Coiled coil</keyword>
<dbReference type="SMART" id="SM00755">
    <property type="entry name" value="Grip"/>
    <property type="match status" value="1"/>
</dbReference>
<dbReference type="GO" id="GO:0007131">
    <property type="term" value="P:reciprocal meiotic recombination"/>
    <property type="evidence" value="ECO:0000318"/>
    <property type="project" value="GO_Central"/>
</dbReference>
<feature type="compositionally biased region" description="Pro residues" evidence="3">
    <location>
        <begin position="1"/>
        <end position="11"/>
    </location>
</feature>
<evidence type="ECO:0000256" key="3">
    <source>
        <dbReference type="SAM" id="MobiDB-lite"/>
    </source>
</evidence>
<accession>A0A1B6QE55</accession>
<dbReference type="OrthoDB" id="1926336at2759"/>
<dbReference type="AlphaFoldDB" id="A0A1B6QE55"/>
<evidence type="ECO:0000256" key="2">
    <source>
        <dbReference type="SAM" id="Coils"/>
    </source>
</evidence>
<proteinExistence type="predicted"/>
<evidence type="ECO:0000313" key="5">
    <source>
        <dbReference type="EMBL" id="KXG36201.1"/>
    </source>
</evidence>
<gene>
    <name evidence="5" type="ORF">SORBI_3002G299700</name>
</gene>
<feature type="domain" description="GRIP" evidence="4">
    <location>
        <begin position="698"/>
        <end position="745"/>
    </location>
</feature>
<evidence type="ECO:0000256" key="1">
    <source>
        <dbReference type="ARBA" id="ARBA00023054"/>
    </source>
</evidence>
<reference evidence="6" key="2">
    <citation type="journal article" date="2018" name="Plant J.">
        <title>The Sorghum bicolor reference genome: improved assembly, gene annotations, a transcriptome atlas, and signatures of genome organization.</title>
        <authorList>
            <person name="McCormick R.F."/>
            <person name="Truong S.K."/>
            <person name="Sreedasyam A."/>
            <person name="Jenkins J."/>
            <person name="Shu S."/>
            <person name="Sims D."/>
            <person name="Kennedy M."/>
            <person name="Amirebrahimi M."/>
            <person name="Weers B.D."/>
            <person name="McKinley B."/>
            <person name="Mattison A."/>
            <person name="Morishige D.T."/>
            <person name="Grimwood J."/>
            <person name="Schmutz J."/>
            <person name="Mullet J.E."/>
        </authorList>
    </citation>
    <scope>NUCLEOTIDE SEQUENCE [LARGE SCALE GENOMIC DNA]</scope>
    <source>
        <strain evidence="6">cv. BTx623</strain>
    </source>
</reference>
<reference evidence="5 6" key="1">
    <citation type="journal article" date="2009" name="Nature">
        <title>The Sorghum bicolor genome and the diversification of grasses.</title>
        <authorList>
            <person name="Paterson A.H."/>
            <person name="Bowers J.E."/>
            <person name="Bruggmann R."/>
            <person name="Dubchak I."/>
            <person name="Grimwood J."/>
            <person name="Gundlach H."/>
            <person name="Haberer G."/>
            <person name="Hellsten U."/>
            <person name="Mitros T."/>
            <person name="Poliakov A."/>
            <person name="Schmutz J."/>
            <person name="Spannagl M."/>
            <person name="Tang H."/>
            <person name="Wang X."/>
            <person name="Wicker T."/>
            <person name="Bharti A.K."/>
            <person name="Chapman J."/>
            <person name="Feltus F.A."/>
            <person name="Gowik U."/>
            <person name="Grigoriev I.V."/>
            <person name="Lyons E."/>
            <person name="Maher C.A."/>
            <person name="Martis M."/>
            <person name="Narechania A."/>
            <person name="Otillar R.P."/>
            <person name="Penning B.W."/>
            <person name="Salamov A.A."/>
            <person name="Wang Y."/>
            <person name="Zhang L."/>
            <person name="Carpita N.C."/>
            <person name="Freeling M."/>
            <person name="Gingle A.R."/>
            <person name="Hash C.T."/>
            <person name="Keller B."/>
            <person name="Klein P."/>
            <person name="Kresovich S."/>
            <person name="McCann M.C."/>
            <person name="Ming R."/>
            <person name="Peterson D.G."/>
            <person name="Mehboob-ur-Rahman"/>
            <person name="Ware D."/>
            <person name="Westhoff P."/>
            <person name="Mayer K.F."/>
            <person name="Messing J."/>
            <person name="Rokhsar D.S."/>
        </authorList>
    </citation>
    <scope>NUCLEOTIDE SEQUENCE [LARGE SCALE GENOMIC DNA]</scope>
    <source>
        <strain evidence="6">cv. BTx623</strain>
    </source>
</reference>
<feature type="region of interest" description="Disordered" evidence="3">
    <location>
        <begin position="1"/>
        <end position="49"/>
    </location>
</feature>
<dbReference type="Gene3D" id="1.10.287.1490">
    <property type="match status" value="1"/>
</dbReference>
<name>A0A1B6QE55_SORBI</name>
<dbReference type="SMR" id="A0A1B6QE55"/>
<feature type="coiled-coil region" evidence="2">
    <location>
        <begin position="559"/>
        <end position="611"/>
    </location>
</feature>
<dbReference type="OMA" id="AEMQAIN"/>
<protein>
    <recommendedName>
        <fullName evidence="4">GRIP domain-containing protein</fullName>
    </recommendedName>
</protein>
<dbReference type="FunCoup" id="A0A1B6QE55">
    <property type="interactions" value="716"/>
</dbReference>
<dbReference type="Pfam" id="PF01465">
    <property type="entry name" value="GRIP"/>
    <property type="match status" value="1"/>
</dbReference>
<dbReference type="PROSITE" id="PS50913">
    <property type="entry name" value="GRIP"/>
    <property type="match status" value="1"/>
</dbReference>
<dbReference type="PANTHER" id="PTHR23160">
    <property type="entry name" value="SYNAPTONEMAL COMPLEX PROTEIN-RELATED"/>
    <property type="match status" value="1"/>
</dbReference>
<dbReference type="InParanoid" id="A0A1B6QE55"/>
<evidence type="ECO:0000259" key="4">
    <source>
        <dbReference type="PROSITE" id="PS50913"/>
    </source>
</evidence>
<feature type="compositionally biased region" description="Low complexity" evidence="3">
    <location>
        <begin position="27"/>
        <end position="37"/>
    </location>
</feature>
<organism evidence="5 6">
    <name type="scientific">Sorghum bicolor</name>
    <name type="common">Sorghum</name>
    <name type="synonym">Sorghum vulgare</name>
    <dbReference type="NCBI Taxonomy" id="4558"/>
    <lineage>
        <taxon>Eukaryota</taxon>
        <taxon>Viridiplantae</taxon>
        <taxon>Streptophyta</taxon>
        <taxon>Embryophyta</taxon>
        <taxon>Tracheophyta</taxon>
        <taxon>Spermatophyta</taxon>
        <taxon>Magnoliopsida</taxon>
        <taxon>Liliopsida</taxon>
        <taxon>Poales</taxon>
        <taxon>Poaceae</taxon>
        <taxon>PACMAD clade</taxon>
        <taxon>Panicoideae</taxon>
        <taxon>Andropogonodae</taxon>
        <taxon>Andropogoneae</taxon>
        <taxon>Sorghinae</taxon>
        <taxon>Sorghum</taxon>
    </lineage>
</organism>
<dbReference type="STRING" id="4558.A0A1B6QE55"/>
<feature type="coiled-coil region" evidence="2">
    <location>
        <begin position="656"/>
        <end position="690"/>
    </location>
</feature>
<dbReference type="PANTHER" id="PTHR23160:SF1">
    <property type="entry name" value="PROTEIN GRIP"/>
    <property type="match status" value="1"/>
</dbReference>